<evidence type="ECO:0000313" key="4">
    <source>
        <dbReference type="Proteomes" id="UP000032427"/>
    </source>
</evidence>
<keyword evidence="1" id="KW-0472">Membrane</keyword>
<proteinExistence type="predicted"/>
<feature type="transmembrane region" description="Helical" evidence="1">
    <location>
        <begin position="189"/>
        <end position="210"/>
    </location>
</feature>
<protein>
    <submittedName>
        <fullName evidence="3">Membrane protein</fullName>
    </submittedName>
</protein>
<dbReference type="GO" id="GO:0016020">
    <property type="term" value="C:membrane"/>
    <property type="evidence" value="ECO:0007669"/>
    <property type="project" value="UniProtKB-SubCell"/>
</dbReference>
<dbReference type="HOGENOM" id="CLU_052953_0_0_6"/>
<reference evidence="4" key="1">
    <citation type="submission" date="2014-09" db="EMBL/GenBank/DDBJ databases">
        <authorList>
            <person name="Hjerde E."/>
        </authorList>
    </citation>
    <scope>NUCLEOTIDE SEQUENCE [LARGE SCALE GENOMIC DNA]</scope>
    <source>
        <strain evidence="4">06/09/139</strain>
    </source>
</reference>
<dbReference type="EMBL" id="LN554847">
    <property type="protein sequence ID" value="CED57489.1"/>
    <property type="molecule type" value="Genomic_DNA"/>
</dbReference>
<feature type="transmembrane region" description="Helical" evidence="1">
    <location>
        <begin position="91"/>
        <end position="111"/>
    </location>
</feature>
<feature type="transmembrane region" description="Helical" evidence="1">
    <location>
        <begin position="159"/>
        <end position="177"/>
    </location>
</feature>
<feature type="domain" description="Inositolphosphotransferase Aur1/Ipt1" evidence="2">
    <location>
        <begin position="127"/>
        <end position="333"/>
    </location>
</feature>
<dbReference type="InterPro" id="IPR026841">
    <property type="entry name" value="Aur1/Ipt1"/>
</dbReference>
<accession>A0A090ID52</accession>
<name>A0A090ID52_9GAMM</name>
<dbReference type="AlphaFoldDB" id="A0A090ID52"/>
<feature type="transmembrane region" description="Helical" evidence="1">
    <location>
        <begin position="49"/>
        <end position="69"/>
    </location>
</feature>
<keyword evidence="1" id="KW-0812">Transmembrane</keyword>
<dbReference type="Pfam" id="PF14378">
    <property type="entry name" value="PAP2_3"/>
    <property type="match status" value="1"/>
</dbReference>
<feature type="transmembrane region" description="Helical" evidence="1">
    <location>
        <begin position="296"/>
        <end position="316"/>
    </location>
</feature>
<feature type="transmembrane region" description="Helical" evidence="1">
    <location>
        <begin position="267"/>
        <end position="289"/>
    </location>
</feature>
<organism evidence="3 4">
    <name type="scientific">Aliivibrio wodanis</name>
    <dbReference type="NCBI Taxonomy" id="80852"/>
    <lineage>
        <taxon>Bacteria</taxon>
        <taxon>Pseudomonadati</taxon>
        <taxon>Pseudomonadota</taxon>
        <taxon>Gammaproteobacteria</taxon>
        <taxon>Vibrionales</taxon>
        <taxon>Vibrionaceae</taxon>
        <taxon>Aliivibrio</taxon>
    </lineage>
</organism>
<dbReference type="OrthoDB" id="9816314at2"/>
<evidence type="ECO:0000256" key="1">
    <source>
        <dbReference type="SAM" id="Phobius"/>
    </source>
</evidence>
<keyword evidence="4" id="KW-1185">Reference proteome</keyword>
<sequence>MFSRLKFLVNRDYFIVKLAMFSFICMLLITHNLSLIYFDILISIYKNMIYATAVILFIFCIWLFFYMIINQVERPLLSYWEYTKKVISYDGVWYCIIMFLLSVSLLSYTVIKSSIPEVNFFYLDFKMVELDEWLHFGTAPWKITHFIFSSYYFTGFINFIYNCWFFIIWLFLVFYCISTKDLEHRKVVLTSYILCWVINGGIFATLLSSVGPCYIMDFYSSSYYSELFTILGSQNEQLISSESWLRVWVLKTQPFLYDRYLERSSEVGSGISAMPSMHVSIAFLMALCVPKDYKALKVLFIIFALLIFIGSIHLGWHYALDGYVSIFLTLLIYKTTHYYVYYQYKNESATALK</sequence>
<dbReference type="Proteomes" id="UP000032427">
    <property type="component" value="Chromosome 2"/>
</dbReference>
<feature type="transmembrane region" description="Helical" evidence="1">
    <location>
        <begin position="322"/>
        <end position="341"/>
    </location>
</feature>
<feature type="transmembrane region" description="Helical" evidence="1">
    <location>
        <begin position="20"/>
        <end position="42"/>
    </location>
</feature>
<gene>
    <name evidence="3" type="ORF">AWOD_II_0865</name>
</gene>
<dbReference type="STRING" id="80852.AWOD_II_0865"/>
<keyword evidence="1" id="KW-1133">Transmembrane helix</keyword>
<dbReference type="PATRIC" id="fig|80852.17.peg.3654"/>
<dbReference type="KEGG" id="awd:AWOD_II_0865"/>
<evidence type="ECO:0000259" key="2">
    <source>
        <dbReference type="Pfam" id="PF14378"/>
    </source>
</evidence>
<evidence type="ECO:0000313" key="3">
    <source>
        <dbReference type="EMBL" id="CED57489.1"/>
    </source>
</evidence>